<sequence>MLFQLVRIYLAGGFLVELHAFVRLTWTSTPLGDLNPSLNDTLLDTVPIFRRLFGYYCLTLGILRLAAAYDMQNAALFAALAVTHVLEAVFTIVEVLVYQGIPVDALLQEKNVPNAAFLALLVFQASMMGAAFDVNDVCHLLLNRKEDDMDQQEEYGHNLREKTTSAMHFFAESWENDVMCPAPSTAQNARTGSYLDANVAPWWNGTTRSRVPWTMTTGTGMSPSISLVGK</sequence>
<evidence type="ECO:0000313" key="2">
    <source>
        <dbReference type="EMBL" id="KAF0741916.1"/>
    </source>
</evidence>
<feature type="transmembrane region" description="Helical" evidence="1">
    <location>
        <begin position="48"/>
        <end position="67"/>
    </location>
</feature>
<dbReference type="Proteomes" id="UP000481153">
    <property type="component" value="Unassembled WGS sequence"/>
</dbReference>
<dbReference type="EMBL" id="VJMJ01000034">
    <property type="protein sequence ID" value="KAF0741916.1"/>
    <property type="molecule type" value="Genomic_DNA"/>
</dbReference>
<name>A0A6G0XNE8_9STRA</name>
<dbReference type="VEuPathDB" id="FungiDB:AeMF1_018596"/>
<protein>
    <submittedName>
        <fullName evidence="2">Uncharacterized protein</fullName>
    </submittedName>
</protein>
<feature type="transmembrane region" description="Helical" evidence="1">
    <location>
        <begin position="74"/>
        <end position="97"/>
    </location>
</feature>
<organism evidence="2 3">
    <name type="scientific">Aphanomyces euteiches</name>
    <dbReference type="NCBI Taxonomy" id="100861"/>
    <lineage>
        <taxon>Eukaryota</taxon>
        <taxon>Sar</taxon>
        <taxon>Stramenopiles</taxon>
        <taxon>Oomycota</taxon>
        <taxon>Saprolegniomycetes</taxon>
        <taxon>Saprolegniales</taxon>
        <taxon>Verrucalvaceae</taxon>
        <taxon>Aphanomyces</taxon>
    </lineage>
</organism>
<keyword evidence="3" id="KW-1185">Reference proteome</keyword>
<evidence type="ECO:0000256" key="1">
    <source>
        <dbReference type="SAM" id="Phobius"/>
    </source>
</evidence>
<dbReference type="AlphaFoldDB" id="A0A6G0XNE8"/>
<dbReference type="InterPro" id="IPR005352">
    <property type="entry name" value="Erg28"/>
</dbReference>
<dbReference type="Pfam" id="PF03694">
    <property type="entry name" value="Erg28"/>
    <property type="match status" value="1"/>
</dbReference>
<proteinExistence type="predicted"/>
<gene>
    <name evidence="2" type="ORF">Ae201684_003102</name>
</gene>
<keyword evidence="1" id="KW-1133">Transmembrane helix</keyword>
<comment type="caution">
    <text evidence="2">The sequence shown here is derived from an EMBL/GenBank/DDBJ whole genome shotgun (WGS) entry which is preliminary data.</text>
</comment>
<feature type="transmembrane region" description="Helical" evidence="1">
    <location>
        <begin position="7"/>
        <end position="28"/>
    </location>
</feature>
<dbReference type="GO" id="GO:0016020">
    <property type="term" value="C:membrane"/>
    <property type="evidence" value="ECO:0007669"/>
    <property type="project" value="InterPro"/>
</dbReference>
<keyword evidence="1" id="KW-0812">Transmembrane</keyword>
<feature type="transmembrane region" description="Helical" evidence="1">
    <location>
        <begin position="117"/>
        <end position="142"/>
    </location>
</feature>
<reference evidence="2 3" key="1">
    <citation type="submission" date="2019-07" db="EMBL/GenBank/DDBJ databases">
        <title>Genomics analysis of Aphanomyces spp. identifies a new class of oomycete effector associated with host adaptation.</title>
        <authorList>
            <person name="Gaulin E."/>
        </authorList>
    </citation>
    <scope>NUCLEOTIDE SEQUENCE [LARGE SCALE GENOMIC DNA]</scope>
    <source>
        <strain evidence="2 3">ATCC 201684</strain>
    </source>
</reference>
<keyword evidence="1" id="KW-0472">Membrane</keyword>
<evidence type="ECO:0000313" key="3">
    <source>
        <dbReference type="Proteomes" id="UP000481153"/>
    </source>
</evidence>
<accession>A0A6G0XNE8</accession>